<gene>
    <name evidence="1" type="ORF">KC01_LOCUS34849</name>
</gene>
<evidence type="ECO:0000313" key="2">
    <source>
        <dbReference type="Proteomes" id="UP001497482"/>
    </source>
</evidence>
<dbReference type="AlphaFoldDB" id="A0AAV2M3G2"/>
<proteinExistence type="predicted"/>
<name>A0AAV2M3G2_KNICA</name>
<reference evidence="1 2" key="1">
    <citation type="submission" date="2024-04" db="EMBL/GenBank/DDBJ databases">
        <authorList>
            <person name="Waldvogel A.-M."/>
            <person name="Schoenle A."/>
        </authorList>
    </citation>
    <scope>NUCLEOTIDE SEQUENCE [LARGE SCALE GENOMIC DNA]</scope>
</reference>
<keyword evidence="2" id="KW-1185">Reference proteome</keyword>
<dbReference type="Proteomes" id="UP001497482">
    <property type="component" value="Chromosome 6"/>
</dbReference>
<protein>
    <submittedName>
        <fullName evidence="1">Uncharacterized protein</fullName>
    </submittedName>
</protein>
<evidence type="ECO:0000313" key="1">
    <source>
        <dbReference type="EMBL" id="CAL1607834.1"/>
    </source>
</evidence>
<accession>A0AAV2M3G2</accession>
<sequence>MFWWSEWCSAAHLGLNVRSDDTRTAVRDVHPPAPPELARTPGSLPFCPRCVLSPLLPHAGCCPHPARVPFPSSPAPYPPCLPSLPPAVWPLLVIGARVRRLLLAASCLPSLFLCSWPLNLLCVPPPLEPPLLRCFRFLVTLPDPLLRLEGPSSCPRPSFAGFGPSLGPSDSAMSCF</sequence>
<dbReference type="EMBL" id="OZ035828">
    <property type="protein sequence ID" value="CAL1607834.1"/>
    <property type="molecule type" value="Genomic_DNA"/>
</dbReference>
<organism evidence="1 2">
    <name type="scientific">Knipowitschia caucasica</name>
    <name type="common">Caucasian dwarf goby</name>
    <name type="synonym">Pomatoschistus caucasicus</name>
    <dbReference type="NCBI Taxonomy" id="637954"/>
    <lineage>
        <taxon>Eukaryota</taxon>
        <taxon>Metazoa</taxon>
        <taxon>Chordata</taxon>
        <taxon>Craniata</taxon>
        <taxon>Vertebrata</taxon>
        <taxon>Euteleostomi</taxon>
        <taxon>Actinopterygii</taxon>
        <taxon>Neopterygii</taxon>
        <taxon>Teleostei</taxon>
        <taxon>Neoteleostei</taxon>
        <taxon>Acanthomorphata</taxon>
        <taxon>Gobiaria</taxon>
        <taxon>Gobiiformes</taxon>
        <taxon>Gobioidei</taxon>
        <taxon>Gobiidae</taxon>
        <taxon>Gobiinae</taxon>
        <taxon>Knipowitschia</taxon>
    </lineage>
</organism>